<dbReference type="STRING" id="1166337.SAMN05192580_3596"/>
<organism evidence="2 3">
    <name type="scientific">Sphingomonas jatrophae</name>
    <dbReference type="NCBI Taxonomy" id="1166337"/>
    <lineage>
        <taxon>Bacteria</taxon>
        <taxon>Pseudomonadati</taxon>
        <taxon>Pseudomonadota</taxon>
        <taxon>Alphaproteobacteria</taxon>
        <taxon>Sphingomonadales</taxon>
        <taxon>Sphingomonadaceae</taxon>
        <taxon>Sphingomonas</taxon>
    </lineage>
</organism>
<proteinExistence type="predicted"/>
<evidence type="ECO:0000313" key="3">
    <source>
        <dbReference type="Proteomes" id="UP000198824"/>
    </source>
</evidence>
<keyword evidence="3" id="KW-1185">Reference proteome</keyword>
<dbReference type="EMBL" id="FOZG01000003">
    <property type="protein sequence ID" value="SFS11524.1"/>
    <property type="molecule type" value="Genomic_DNA"/>
</dbReference>
<dbReference type="GO" id="GO:0004519">
    <property type="term" value="F:endonuclease activity"/>
    <property type="evidence" value="ECO:0007669"/>
    <property type="project" value="UniProtKB-KW"/>
</dbReference>
<keyword evidence="1" id="KW-0812">Transmembrane</keyword>
<feature type="transmembrane region" description="Helical" evidence="1">
    <location>
        <begin position="6"/>
        <end position="23"/>
    </location>
</feature>
<keyword evidence="2" id="KW-0540">Nuclease</keyword>
<sequence length="148" mass="15392">MDQTTLIILLVALVAIVALVLLLRPKSRGDQPVEGGGLADAIAAAVEDVGGEVIGVDARPDLPPAVGEADVLTRIKGLGPKAATQLNALGISRYDQLAALTPEQLTYVDSQMGALQGRMHKDRWAEQAQHLAAGDTAGFEDKFGKLGG</sequence>
<keyword evidence="2" id="KW-0255">Endonuclease</keyword>
<dbReference type="RefSeq" id="WP_093316712.1">
    <property type="nucleotide sequence ID" value="NZ_FOZG01000003.1"/>
</dbReference>
<name>A0A1I6M748_9SPHN</name>
<evidence type="ECO:0000256" key="1">
    <source>
        <dbReference type="SAM" id="Phobius"/>
    </source>
</evidence>
<dbReference type="AlphaFoldDB" id="A0A1I6M748"/>
<gene>
    <name evidence="2" type="ORF">SAMN05192580_3596</name>
</gene>
<keyword evidence="2" id="KW-0378">Hydrolase</keyword>
<keyword evidence="1" id="KW-1133">Transmembrane helix</keyword>
<evidence type="ECO:0000313" key="2">
    <source>
        <dbReference type="EMBL" id="SFS11524.1"/>
    </source>
</evidence>
<protein>
    <submittedName>
        <fullName evidence="2">Predicted 5' DNA nuclease, flap endonuclease-1-like, helix-3-turn-helix (H3TH) domain</fullName>
    </submittedName>
</protein>
<dbReference type="OrthoDB" id="9807941at2"/>
<dbReference type="Gene3D" id="1.10.150.20">
    <property type="entry name" value="5' to 3' exonuclease, C-terminal subdomain"/>
    <property type="match status" value="1"/>
</dbReference>
<keyword evidence="1" id="KW-0472">Membrane</keyword>
<accession>A0A1I6M748</accession>
<reference evidence="2 3" key="1">
    <citation type="submission" date="2016-10" db="EMBL/GenBank/DDBJ databases">
        <authorList>
            <person name="de Groot N.N."/>
        </authorList>
    </citation>
    <scope>NUCLEOTIDE SEQUENCE [LARGE SCALE GENOMIC DNA]</scope>
    <source>
        <strain evidence="2 3">S5-249</strain>
    </source>
</reference>
<dbReference type="Proteomes" id="UP000198824">
    <property type="component" value="Unassembled WGS sequence"/>
</dbReference>